<evidence type="ECO:0000313" key="11">
    <source>
        <dbReference type="EMBL" id="KAJ7387241.1"/>
    </source>
</evidence>
<evidence type="ECO:0000256" key="7">
    <source>
        <dbReference type="ARBA" id="ARBA00023136"/>
    </source>
</evidence>
<dbReference type="GO" id="GO:0070588">
    <property type="term" value="P:calcium ion transmembrane transport"/>
    <property type="evidence" value="ECO:0007669"/>
    <property type="project" value="TreeGrafter"/>
</dbReference>
<dbReference type="Gene3D" id="1.10.287.940">
    <property type="entry name" value="atp-gated p2x4 ion channel"/>
    <property type="match status" value="1"/>
</dbReference>
<protein>
    <submittedName>
        <fullName evidence="11">Extracellularly ATP-gated cation channel</fullName>
    </submittedName>
</protein>
<proteinExistence type="inferred from homology"/>
<feature type="transmembrane region" description="Helical" evidence="10">
    <location>
        <begin position="30"/>
        <end position="49"/>
    </location>
</feature>
<evidence type="ECO:0000256" key="9">
    <source>
        <dbReference type="ARBA" id="ARBA00023303"/>
    </source>
</evidence>
<comment type="caution">
    <text evidence="11">The sequence shown here is derived from an EMBL/GenBank/DDBJ whole genome shotgun (WGS) entry which is preliminary data.</text>
</comment>
<dbReference type="PANTHER" id="PTHR10125:SF31">
    <property type="entry name" value="P2X RECEPTOR E"/>
    <property type="match status" value="1"/>
</dbReference>
<organism evidence="11 12">
    <name type="scientific">Desmophyllum pertusum</name>
    <dbReference type="NCBI Taxonomy" id="174260"/>
    <lineage>
        <taxon>Eukaryota</taxon>
        <taxon>Metazoa</taxon>
        <taxon>Cnidaria</taxon>
        <taxon>Anthozoa</taxon>
        <taxon>Hexacorallia</taxon>
        <taxon>Scleractinia</taxon>
        <taxon>Caryophylliina</taxon>
        <taxon>Caryophylliidae</taxon>
        <taxon>Desmophyllum</taxon>
    </lineage>
</organism>
<dbReference type="GO" id="GO:0016020">
    <property type="term" value="C:membrane"/>
    <property type="evidence" value="ECO:0007669"/>
    <property type="project" value="TreeGrafter"/>
</dbReference>
<sequence length="96" mass="10870">MAGFCKTLSATVFEYDTSKVVHIKSKTIGIINRLVQLTIIFYVLIYVIIYKKGYQDTEKPYSAVTTKVKGTSTTNLTNVLNQSFSTVWWHSCMGFS</sequence>
<keyword evidence="5 10" id="KW-1133">Transmembrane helix</keyword>
<dbReference type="GO" id="GO:0098794">
    <property type="term" value="C:postsynapse"/>
    <property type="evidence" value="ECO:0007669"/>
    <property type="project" value="GOC"/>
</dbReference>
<evidence type="ECO:0000256" key="6">
    <source>
        <dbReference type="ARBA" id="ARBA00023065"/>
    </source>
</evidence>
<evidence type="ECO:0000256" key="10">
    <source>
        <dbReference type="SAM" id="Phobius"/>
    </source>
</evidence>
<dbReference type="InterPro" id="IPR059116">
    <property type="entry name" value="P2X_receptor"/>
</dbReference>
<accession>A0A9W9ZSW3</accession>
<evidence type="ECO:0000256" key="2">
    <source>
        <dbReference type="ARBA" id="ARBA00009848"/>
    </source>
</evidence>
<evidence type="ECO:0000313" key="12">
    <source>
        <dbReference type="Proteomes" id="UP001163046"/>
    </source>
</evidence>
<keyword evidence="12" id="KW-1185">Reference proteome</keyword>
<dbReference type="OrthoDB" id="494673at2759"/>
<dbReference type="Pfam" id="PF00864">
    <property type="entry name" value="P2X_receptor"/>
    <property type="match status" value="1"/>
</dbReference>
<evidence type="ECO:0000256" key="1">
    <source>
        <dbReference type="ARBA" id="ARBA00004308"/>
    </source>
</evidence>
<dbReference type="Proteomes" id="UP001163046">
    <property type="component" value="Unassembled WGS sequence"/>
</dbReference>
<keyword evidence="9" id="KW-0407">Ion channel</keyword>
<dbReference type="GO" id="GO:0012505">
    <property type="term" value="C:endomembrane system"/>
    <property type="evidence" value="ECO:0007669"/>
    <property type="project" value="UniProtKB-SubCell"/>
</dbReference>
<dbReference type="AlphaFoldDB" id="A0A9W9ZSW3"/>
<name>A0A9W9ZSW3_9CNID</name>
<keyword evidence="6" id="KW-0406">Ion transport</keyword>
<reference evidence="11" key="1">
    <citation type="submission" date="2023-01" db="EMBL/GenBank/DDBJ databases">
        <title>Genome assembly of the deep-sea coral Lophelia pertusa.</title>
        <authorList>
            <person name="Herrera S."/>
            <person name="Cordes E."/>
        </authorList>
    </citation>
    <scope>NUCLEOTIDE SEQUENCE</scope>
    <source>
        <strain evidence="11">USNM1676648</strain>
        <tissue evidence="11">Polyp</tissue>
    </source>
</reference>
<keyword evidence="8" id="KW-1071">Ligand-gated ion channel</keyword>
<dbReference type="EMBL" id="MU825874">
    <property type="protein sequence ID" value="KAJ7387241.1"/>
    <property type="molecule type" value="Genomic_DNA"/>
</dbReference>
<keyword evidence="4 10" id="KW-0812">Transmembrane</keyword>
<comment type="similarity">
    <text evidence="2">Belongs to the P2X receptor family.</text>
</comment>
<comment type="subcellular location">
    <subcellularLocation>
        <location evidence="1">Endomembrane system</location>
    </subcellularLocation>
</comment>
<keyword evidence="7 10" id="KW-0472">Membrane</keyword>
<dbReference type="GO" id="GO:0004931">
    <property type="term" value="F:extracellularly ATP-gated monoatomic cation channel activity"/>
    <property type="evidence" value="ECO:0007669"/>
    <property type="project" value="TreeGrafter"/>
</dbReference>
<evidence type="ECO:0000256" key="5">
    <source>
        <dbReference type="ARBA" id="ARBA00022989"/>
    </source>
</evidence>
<evidence type="ECO:0000256" key="8">
    <source>
        <dbReference type="ARBA" id="ARBA00023286"/>
    </source>
</evidence>
<evidence type="ECO:0000256" key="4">
    <source>
        <dbReference type="ARBA" id="ARBA00022692"/>
    </source>
</evidence>
<dbReference type="PANTHER" id="PTHR10125">
    <property type="entry name" value="P2X PURINOCEPTOR"/>
    <property type="match status" value="1"/>
</dbReference>
<keyword evidence="3" id="KW-0813">Transport</keyword>
<gene>
    <name evidence="11" type="primary">P2RX1_3</name>
    <name evidence="11" type="ORF">OS493_004215</name>
</gene>
<evidence type="ECO:0000256" key="3">
    <source>
        <dbReference type="ARBA" id="ARBA00022448"/>
    </source>
</evidence>